<dbReference type="OrthoDB" id="9786424at2"/>
<evidence type="ECO:0000313" key="2">
    <source>
        <dbReference type="Proteomes" id="UP000323164"/>
    </source>
</evidence>
<dbReference type="EMBL" id="VTRV01000229">
    <property type="protein sequence ID" value="TZF81924.1"/>
    <property type="molecule type" value="Genomic_DNA"/>
</dbReference>
<dbReference type="Gene3D" id="1.10.472.150">
    <property type="entry name" value="Glucose-regulated metallo-peptidase M90, N-terminal domain"/>
    <property type="match status" value="1"/>
</dbReference>
<dbReference type="SUPFAM" id="SSF55486">
    <property type="entry name" value="Metalloproteases ('zincins'), catalytic domain"/>
    <property type="match status" value="1"/>
</dbReference>
<dbReference type="CDD" id="cd20169">
    <property type="entry name" value="Peptidase_M90_mtfA"/>
    <property type="match status" value="1"/>
</dbReference>
<dbReference type="GO" id="GO:0004177">
    <property type="term" value="F:aminopeptidase activity"/>
    <property type="evidence" value="ECO:0007669"/>
    <property type="project" value="TreeGrafter"/>
</dbReference>
<sequence length="252" mass="27990">MLGWLRRLARPDRPETPLDPALAADVFARAPWARALDAGRRERLSCLAAWFLRNRAITPVAGLELDIRDRALLSALCCLPVLEFGIGGLRGWSELIVYPDAFRVERSHVDAAGVLHEGQDDLIGESWQAGPLVLSWADVLTDCAAPRDGFCVAAHEMAHKLDALDGDLDGTPPLPRDWHAQWVRDFQAAFDGLNARLDRGKRTPIDDYAAESPDEFFAVATEYHFSAPERLRRAYPAVADHLVRFYGPPPFG</sequence>
<dbReference type="GO" id="GO:0005829">
    <property type="term" value="C:cytosol"/>
    <property type="evidence" value="ECO:0007669"/>
    <property type="project" value="TreeGrafter"/>
</dbReference>
<protein>
    <submittedName>
        <fullName evidence="1">Zinc-dependent peptidase</fullName>
    </submittedName>
</protein>
<dbReference type="GO" id="GO:0008237">
    <property type="term" value="F:metallopeptidase activity"/>
    <property type="evidence" value="ECO:0007669"/>
    <property type="project" value="InterPro"/>
</dbReference>
<dbReference type="InterPro" id="IPR010384">
    <property type="entry name" value="MtfA_fam"/>
</dbReference>
<reference evidence="1 2" key="1">
    <citation type="submission" date="2019-08" db="EMBL/GenBank/DDBJ databases">
        <title>Draft genome sequence of Lysobacter sp. UKS-15.</title>
        <authorList>
            <person name="Im W.-T."/>
        </authorList>
    </citation>
    <scope>NUCLEOTIDE SEQUENCE [LARGE SCALE GENOMIC DNA]</scope>
    <source>
        <strain evidence="1 2">UKS-15</strain>
    </source>
</reference>
<dbReference type="Proteomes" id="UP000323164">
    <property type="component" value="Unassembled WGS sequence"/>
</dbReference>
<evidence type="ECO:0000313" key="1">
    <source>
        <dbReference type="EMBL" id="TZF81924.1"/>
    </source>
</evidence>
<comment type="caution">
    <text evidence="1">The sequence shown here is derived from an EMBL/GenBank/DDBJ whole genome shotgun (WGS) entry which is preliminary data.</text>
</comment>
<gene>
    <name evidence="1" type="ORF">FW784_13510</name>
</gene>
<dbReference type="PANTHER" id="PTHR30164:SF2">
    <property type="entry name" value="PROTEIN MTFA"/>
    <property type="match status" value="1"/>
</dbReference>
<proteinExistence type="predicted"/>
<dbReference type="Gene3D" id="3.40.390.10">
    <property type="entry name" value="Collagenase (Catalytic Domain)"/>
    <property type="match status" value="1"/>
</dbReference>
<dbReference type="InterPro" id="IPR024079">
    <property type="entry name" value="MetalloPept_cat_dom_sf"/>
</dbReference>
<dbReference type="RefSeq" id="WP_149353848.1">
    <property type="nucleotide sequence ID" value="NZ_VTRV01000229.1"/>
</dbReference>
<keyword evidence="2" id="KW-1185">Reference proteome</keyword>
<dbReference type="InterPro" id="IPR042252">
    <property type="entry name" value="MtfA_N"/>
</dbReference>
<dbReference type="AlphaFoldDB" id="A0A5D8YNR3"/>
<dbReference type="Pfam" id="PF06167">
    <property type="entry name" value="Peptidase_M90"/>
    <property type="match status" value="1"/>
</dbReference>
<accession>A0A5D8YNR3</accession>
<name>A0A5D8YNR3_9GAMM</name>
<organism evidence="1 2">
    <name type="scientific">Cognatilysobacter lacus</name>
    <dbReference type="NCBI Taxonomy" id="1643323"/>
    <lineage>
        <taxon>Bacteria</taxon>
        <taxon>Pseudomonadati</taxon>
        <taxon>Pseudomonadota</taxon>
        <taxon>Gammaproteobacteria</taxon>
        <taxon>Lysobacterales</taxon>
        <taxon>Lysobacteraceae</taxon>
        <taxon>Cognatilysobacter</taxon>
    </lineage>
</organism>
<dbReference type="PANTHER" id="PTHR30164">
    <property type="entry name" value="MTFA PEPTIDASE"/>
    <property type="match status" value="1"/>
</dbReference>